<evidence type="ECO:0000256" key="7">
    <source>
        <dbReference type="ARBA" id="ARBA00022989"/>
    </source>
</evidence>
<protein>
    <recommendedName>
        <fullName evidence="10">Hexosyltransferase</fullName>
        <ecNumber evidence="10">2.4.1.-</ecNumber>
    </recommendedName>
</protein>
<keyword evidence="8 10" id="KW-0333">Golgi apparatus</keyword>
<dbReference type="EC" id="2.4.1.-" evidence="10"/>
<dbReference type="InterPro" id="IPR002659">
    <property type="entry name" value="Glyco_trans_31"/>
</dbReference>
<evidence type="ECO:0000256" key="3">
    <source>
        <dbReference type="ARBA" id="ARBA00022676"/>
    </source>
</evidence>
<evidence type="ECO:0000313" key="11">
    <source>
        <dbReference type="EMBL" id="RMX50768.1"/>
    </source>
</evidence>
<dbReference type="EMBL" id="RCHS01001895">
    <property type="protein sequence ID" value="RMX50768.1"/>
    <property type="molecule type" value="Genomic_DNA"/>
</dbReference>
<evidence type="ECO:0000256" key="5">
    <source>
        <dbReference type="ARBA" id="ARBA00022692"/>
    </source>
</evidence>
<dbReference type="PANTHER" id="PTHR11214">
    <property type="entry name" value="BETA-1,3-N-ACETYLGLUCOSAMINYLTRANSFERASE"/>
    <property type="match status" value="1"/>
</dbReference>
<evidence type="ECO:0000256" key="4">
    <source>
        <dbReference type="ARBA" id="ARBA00022679"/>
    </source>
</evidence>
<proteinExistence type="inferred from homology"/>
<reference evidence="11 12" key="1">
    <citation type="journal article" date="2018" name="Sci. Rep.">
        <title>Comparative analysis of the Pocillopora damicornis genome highlights role of immune system in coral evolution.</title>
        <authorList>
            <person name="Cunning R."/>
            <person name="Bay R.A."/>
            <person name="Gillette P."/>
            <person name="Baker A.C."/>
            <person name="Traylor-Knowles N."/>
        </authorList>
    </citation>
    <scope>NUCLEOTIDE SEQUENCE [LARGE SCALE GENOMIC DNA]</scope>
    <source>
        <strain evidence="11">RSMAS</strain>
        <tissue evidence="11">Whole animal</tissue>
    </source>
</reference>
<dbReference type="PANTHER" id="PTHR11214:SF3">
    <property type="entry name" value="BETA-1,3-GALACTOSYLTRANSFERASE 6"/>
    <property type="match status" value="1"/>
</dbReference>
<evidence type="ECO:0000256" key="2">
    <source>
        <dbReference type="ARBA" id="ARBA00008661"/>
    </source>
</evidence>
<keyword evidence="12" id="KW-1185">Reference proteome</keyword>
<dbReference type="Gene3D" id="3.90.550.50">
    <property type="match status" value="1"/>
</dbReference>
<gene>
    <name evidence="11" type="ORF">pdam_00003167</name>
</gene>
<accession>A0A3M6UBC2</accession>
<dbReference type="Proteomes" id="UP000275408">
    <property type="component" value="Unassembled WGS sequence"/>
</dbReference>
<evidence type="ECO:0000256" key="8">
    <source>
        <dbReference type="ARBA" id="ARBA00023034"/>
    </source>
</evidence>
<keyword evidence="5" id="KW-0812">Transmembrane</keyword>
<keyword evidence="6" id="KW-0735">Signal-anchor</keyword>
<evidence type="ECO:0000313" key="12">
    <source>
        <dbReference type="Proteomes" id="UP000275408"/>
    </source>
</evidence>
<keyword evidence="3 10" id="KW-0328">Glycosyltransferase</keyword>
<evidence type="ECO:0000256" key="6">
    <source>
        <dbReference type="ARBA" id="ARBA00022968"/>
    </source>
</evidence>
<comment type="similarity">
    <text evidence="2 10">Belongs to the glycosyltransferase 31 family.</text>
</comment>
<keyword evidence="9" id="KW-0472">Membrane</keyword>
<sequence length="146" mass="16901">MGFEWAITYCNFSFLLKSDDDVFVHVPRVLSFLSAPTTPKKMFYAGRRYANKGPRRKGKWMVTYEEYNETRYPDFCPGFGYILSHDVNVYVGMLASKNGISVTNNVGFEVWHPPQYVCVPIKNTLVRHDVGEECQLKMFNLTIVPR</sequence>
<dbReference type="OrthoDB" id="10071348at2759"/>
<dbReference type="Pfam" id="PF01762">
    <property type="entry name" value="Galactosyl_T"/>
    <property type="match status" value="1"/>
</dbReference>
<dbReference type="GO" id="GO:0016758">
    <property type="term" value="F:hexosyltransferase activity"/>
    <property type="evidence" value="ECO:0007669"/>
    <property type="project" value="InterPro"/>
</dbReference>
<dbReference type="GO" id="GO:0000139">
    <property type="term" value="C:Golgi membrane"/>
    <property type="evidence" value="ECO:0007669"/>
    <property type="project" value="UniProtKB-SubCell"/>
</dbReference>
<keyword evidence="7" id="KW-1133">Transmembrane helix</keyword>
<dbReference type="GO" id="GO:0006493">
    <property type="term" value="P:protein O-linked glycosylation"/>
    <property type="evidence" value="ECO:0007669"/>
    <property type="project" value="TreeGrafter"/>
</dbReference>
<evidence type="ECO:0000256" key="10">
    <source>
        <dbReference type="RuleBase" id="RU363063"/>
    </source>
</evidence>
<comment type="caution">
    <text evidence="11">The sequence shown here is derived from an EMBL/GenBank/DDBJ whole genome shotgun (WGS) entry which is preliminary data.</text>
</comment>
<keyword evidence="4" id="KW-0808">Transferase</keyword>
<comment type="subcellular location">
    <subcellularLocation>
        <location evidence="1 10">Golgi apparatus membrane</location>
        <topology evidence="1 10">Single-pass type II membrane protein</topology>
    </subcellularLocation>
</comment>
<evidence type="ECO:0000256" key="9">
    <source>
        <dbReference type="ARBA" id="ARBA00023136"/>
    </source>
</evidence>
<name>A0A3M6UBC2_POCDA</name>
<organism evidence="11 12">
    <name type="scientific">Pocillopora damicornis</name>
    <name type="common">Cauliflower coral</name>
    <name type="synonym">Millepora damicornis</name>
    <dbReference type="NCBI Taxonomy" id="46731"/>
    <lineage>
        <taxon>Eukaryota</taxon>
        <taxon>Metazoa</taxon>
        <taxon>Cnidaria</taxon>
        <taxon>Anthozoa</taxon>
        <taxon>Hexacorallia</taxon>
        <taxon>Scleractinia</taxon>
        <taxon>Astrocoeniina</taxon>
        <taxon>Pocilloporidae</taxon>
        <taxon>Pocillopora</taxon>
    </lineage>
</organism>
<evidence type="ECO:0000256" key="1">
    <source>
        <dbReference type="ARBA" id="ARBA00004323"/>
    </source>
</evidence>
<dbReference type="AlphaFoldDB" id="A0A3M6UBC2"/>